<reference evidence="3" key="1">
    <citation type="submission" date="2020-01" db="EMBL/GenBank/DDBJ databases">
        <authorList>
            <consortium name="DOE Joint Genome Institute"/>
            <person name="Haridas S."/>
            <person name="Albert R."/>
            <person name="Binder M."/>
            <person name="Bloem J."/>
            <person name="Labutti K."/>
            <person name="Salamov A."/>
            <person name="Andreopoulos B."/>
            <person name="Baker S.E."/>
            <person name="Barry K."/>
            <person name="Bills G."/>
            <person name="Bluhm B.H."/>
            <person name="Cannon C."/>
            <person name="Castanera R."/>
            <person name="Culley D.E."/>
            <person name="Daum C."/>
            <person name="Ezra D."/>
            <person name="Gonzalez J.B."/>
            <person name="Henrissat B."/>
            <person name="Kuo A."/>
            <person name="Liang C."/>
            <person name="Lipzen A."/>
            <person name="Lutzoni F."/>
            <person name="Magnuson J."/>
            <person name="Mondo S."/>
            <person name="Nolan M."/>
            <person name="Ohm R."/>
            <person name="Pangilinan J."/>
            <person name="Park H.-J."/>
            <person name="Ramirez L."/>
            <person name="Alfaro M."/>
            <person name="Sun H."/>
            <person name="Tritt A."/>
            <person name="Yoshinaga Y."/>
            <person name="Zwiers L.-H."/>
            <person name="Turgeon B.G."/>
            <person name="Goodwin S.B."/>
            <person name="Spatafora J.W."/>
            <person name="Crous P.W."/>
            <person name="Grigoriev I.V."/>
        </authorList>
    </citation>
    <scope>NUCLEOTIDE SEQUENCE</scope>
    <source>
        <strain evidence="3">IPT5</strain>
    </source>
</reference>
<gene>
    <name evidence="3" type="ORF">T440DRAFT_497462</name>
</gene>
<dbReference type="EMBL" id="MU006297">
    <property type="protein sequence ID" value="KAF2852989.1"/>
    <property type="molecule type" value="Genomic_DNA"/>
</dbReference>
<keyword evidence="2" id="KW-0472">Membrane</keyword>
<feature type="compositionally biased region" description="Polar residues" evidence="1">
    <location>
        <begin position="556"/>
        <end position="568"/>
    </location>
</feature>
<evidence type="ECO:0000313" key="3">
    <source>
        <dbReference type="EMBL" id="KAF2852989.1"/>
    </source>
</evidence>
<dbReference type="PANTHER" id="PTHR35184">
    <property type="entry name" value="YALI0C10208P"/>
    <property type="match status" value="1"/>
</dbReference>
<name>A0A6A7BF23_9PLEO</name>
<evidence type="ECO:0008006" key="5">
    <source>
        <dbReference type="Google" id="ProtNLM"/>
    </source>
</evidence>
<feature type="compositionally biased region" description="Polar residues" evidence="1">
    <location>
        <begin position="393"/>
        <end position="405"/>
    </location>
</feature>
<dbReference type="OrthoDB" id="3357002at2759"/>
<feature type="region of interest" description="Disordered" evidence="1">
    <location>
        <begin position="480"/>
        <end position="508"/>
    </location>
</feature>
<sequence>MALIYAVQSPVHKRGPPYPPRDAGLGGTPSVVPDVPISVVFLVLYLIFGIIHIRIFKMNKHRGHKFIFNGAILGLCKIRIITMTLRIAWACYPRNTGLAIAANIFVYVGTIILYMVNWFFVQRIVRAQHTSLGWSTPYRVFHRGALACLIATLFILIISQVWRNFTLNEGKLDTFRALFLTSQTYFTIFCIAPAILVVISLVIPRTEVEKFGAGRLRANITILLVAVAILSTGQIFRCVLAWLPQTPLANTQRGSIALPWYLSKACFYVFNFLTEIAVIVMFAIARVDLRFHIPNGSRKSGDYSSSRVNLNNKLDSEKYVAASGGPAQAPMIHQNNSSQTLHRYQSSIFEDTQTLADSLRYPSSTLEVDQKTGNWKIKRLSCETASSRTSISFAPSSSRTTLNDRNTIDQDIPPVPEIPAEWPLPDAAPPRGSSAVLEHSNPISRRGTPKRNFEIDGHQLNDINVGDAVSDALTKLEMNSERNTTKSASIPKTSPPHYSLQTPEPTRRSPSLEIISLLNHMRSDSSRVVDTSLQRDEVSTVAESRAASEALASGVVTRQSSSKYSEGTASIDAREEVVADEEFERFSYEAPPRKGDGEQL</sequence>
<feature type="transmembrane region" description="Helical" evidence="2">
    <location>
        <begin position="67"/>
        <end position="88"/>
    </location>
</feature>
<dbReference type="Proteomes" id="UP000799423">
    <property type="component" value="Unassembled WGS sequence"/>
</dbReference>
<keyword evidence="4" id="KW-1185">Reference proteome</keyword>
<feature type="transmembrane region" description="Helical" evidence="2">
    <location>
        <begin position="216"/>
        <end position="243"/>
    </location>
</feature>
<evidence type="ECO:0000256" key="1">
    <source>
        <dbReference type="SAM" id="MobiDB-lite"/>
    </source>
</evidence>
<dbReference type="Pfam" id="PF11309">
    <property type="entry name" value="DUF3112"/>
    <property type="match status" value="1"/>
</dbReference>
<keyword evidence="2" id="KW-0812">Transmembrane</keyword>
<feature type="region of interest" description="Disordered" evidence="1">
    <location>
        <begin position="548"/>
        <end position="569"/>
    </location>
</feature>
<organism evidence="3 4">
    <name type="scientific">Plenodomus tracheiphilus IPT5</name>
    <dbReference type="NCBI Taxonomy" id="1408161"/>
    <lineage>
        <taxon>Eukaryota</taxon>
        <taxon>Fungi</taxon>
        <taxon>Dikarya</taxon>
        <taxon>Ascomycota</taxon>
        <taxon>Pezizomycotina</taxon>
        <taxon>Dothideomycetes</taxon>
        <taxon>Pleosporomycetidae</taxon>
        <taxon>Pleosporales</taxon>
        <taxon>Pleosporineae</taxon>
        <taxon>Leptosphaeriaceae</taxon>
        <taxon>Plenodomus</taxon>
    </lineage>
</organism>
<dbReference type="InterPro" id="IPR021460">
    <property type="entry name" value="DUF3112"/>
</dbReference>
<evidence type="ECO:0000313" key="4">
    <source>
        <dbReference type="Proteomes" id="UP000799423"/>
    </source>
</evidence>
<feature type="transmembrane region" description="Helical" evidence="2">
    <location>
        <begin position="182"/>
        <end position="204"/>
    </location>
</feature>
<feature type="transmembrane region" description="Helical" evidence="2">
    <location>
        <begin position="140"/>
        <end position="162"/>
    </location>
</feature>
<dbReference type="PANTHER" id="PTHR35184:SF1">
    <property type="entry name" value="INTEGRAL MEMBRANE PROTEIN"/>
    <property type="match status" value="1"/>
</dbReference>
<feature type="transmembrane region" description="Helical" evidence="2">
    <location>
        <begin position="267"/>
        <end position="289"/>
    </location>
</feature>
<feature type="region of interest" description="Disordered" evidence="1">
    <location>
        <begin position="430"/>
        <end position="450"/>
    </location>
</feature>
<protein>
    <recommendedName>
        <fullName evidence="5">DUF3112 domain-containing protein</fullName>
    </recommendedName>
</protein>
<dbReference type="AlphaFoldDB" id="A0A6A7BF23"/>
<feature type="region of interest" description="Disordered" evidence="1">
    <location>
        <begin position="393"/>
        <end position="414"/>
    </location>
</feature>
<evidence type="ECO:0000256" key="2">
    <source>
        <dbReference type="SAM" id="Phobius"/>
    </source>
</evidence>
<feature type="transmembrane region" description="Helical" evidence="2">
    <location>
        <begin position="35"/>
        <end position="55"/>
    </location>
</feature>
<proteinExistence type="predicted"/>
<keyword evidence="2" id="KW-1133">Transmembrane helix</keyword>
<accession>A0A6A7BF23</accession>
<feature type="transmembrane region" description="Helical" evidence="2">
    <location>
        <begin position="100"/>
        <end position="120"/>
    </location>
</feature>